<dbReference type="AlphaFoldDB" id="A0A9D1G9R7"/>
<dbReference type="Proteomes" id="UP000886833">
    <property type="component" value="Unassembled WGS sequence"/>
</dbReference>
<evidence type="ECO:0000259" key="1">
    <source>
        <dbReference type="PROSITE" id="PS50994"/>
    </source>
</evidence>
<dbReference type="EMBL" id="DVKQ01000019">
    <property type="protein sequence ID" value="HIT37190.1"/>
    <property type="molecule type" value="Genomic_DNA"/>
</dbReference>
<name>A0A9D1G9R7_9FIRM</name>
<protein>
    <submittedName>
        <fullName evidence="2">DDE-type integrase/transposase/recombinase</fullName>
    </submittedName>
</protein>
<dbReference type="GO" id="GO:0015074">
    <property type="term" value="P:DNA integration"/>
    <property type="evidence" value="ECO:0007669"/>
    <property type="project" value="InterPro"/>
</dbReference>
<dbReference type="InterPro" id="IPR012337">
    <property type="entry name" value="RNaseH-like_sf"/>
</dbReference>
<comment type="caution">
    <text evidence="2">The sequence shown here is derived from an EMBL/GenBank/DDBJ whole genome shotgun (WGS) entry which is preliminary data.</text>
</comment>
<evidence type="ECO:0000313" key="2">
    <source>
        <dbReference type="EMBL" id="HIT37190.1"/>
    </source>
</evidence>
<organism evidence="2 3">
    <name type="scientific">Candidatus Onthousia faecipullorum</name>
    <dbReference type="NCBI Taxonomy" id="2840887"/>
    <lineage>
        <taxon>Bacteria</taxon>
        <taxon>Bacillati</taxon>
        <taxon>Bacillota</taxon>
        <taxon>Bacilli</taxon>
        <taxon>Candidatus Onthousia</taxon>
    </lineage>
</organism>
<reference evidence="2" key="1">
    <citation type="submission" date="2020-10" db="EMBL/GenBank/DDBJ databases">
        <authorList>
            <person name="Gilroy R."/>
        </authorList>
    </citation>
    <scope>NUCLEOTIDE SEQUENCE</scope>
    <source>
        <strain evidence="2">CHK195-26880</strain>
    </source>
</reference>
<sequence length="476" mass="56345">MSKIISLIIHFLNRINKIIWKIIIFLSKFIKIEDINNQNDKPTNERYRYFKVDEQPIIEPFVKLEHKDHKQLIKDNNIKPVKRRNGKSITIDVTCPCCGAPKDYLYDNNGKQTQFECKVCSHVFSINPNKDKDIVFKCPHCTHTLDHRISRNDFDVYVCRNPKCSYYLNNLASLTLSDKKLYKEHPEKLKLHYVYRKFNIDLPRITQDYRDFIKTPIDISRAYKSQYIIGLCLTYHVNYGMSYRQTAALLRDVHEVYISYKTVENYCKAVSTIVHPVLEFYPYELSDVLAADETYIKVLGKTNYIFFYFDTIKKIVTSYRVFEKRDSLSSIKAAYSTLCKYDKLPESLKVISDGNPIYNVAVQYWTEHGLPFNLYQVIGLTNQDDTSREYRSQKQIIERHNRTLKYYYRPKGGFSSLDNANSYMVLFATCFNFLRPHSALKYKVPVEIPELQKCTNMPNKWIELINLGYKYMKTYH</sequence>
<feature type="domain" description="Integrase catalytic" evidence="1">
    <location>
        <begin position="278"/>
        <end position="453"/>
    </location>
</feature>
<proteinExistence type="predicted"/>
<reference evidence="2" key="2">
    <citation type="journal article" date="2021" name="PeerJ">
        <title>Extensive microbial diversity within the chicken gut microbiome revealed by metagenomics and culture.</title>
        <authorList>
            <person name="Gilroy R."/>
            <person name="Ravi A."/>
            <person name="Getino M."/>
            <person name="Pursley I."/>
            <person name="Horton D.L."/>
            <person name="Alikhan N.F."/>
            <person name="Baker D."/>
            <person name="Gharbi K."/>
            <person name="Hall N."/>
            <person name="Watson M."/>
            <person name="Adriaenssens E.M."/>
            <person name="Foster-Nyarko E."/>
            <person name="Jarju S."/>
            <person name="Secka A."/>
            <person name="Antonio M."/>
            <person name="Oren A."/>
            <person name="Chaudhuri R.R."/>
            <person name="La Ragione R."/>
            <person name="Hildebrand F."/>
            <person name="Pallen M.J."/>
        </authorList>
    </citation>
    <scope>NUCLEOTIDE SEQUENCE</scope>
    <source>
        <strain evidence="2">CHK195-26880</strain>
    </source>
</reference>
<dbReference type="PROSITE" id="PS50994">
    <property type="entry name" value="INTEGRASE"/>
    <property type="match status" value="1"/>
</dbReference>
<dbReference type="Pfam" id="PF13610">
    <property type="entry name" value="DDE_Tnp_IS240"/>
    <property type="match status" value="1"/>
</dbReference>
<evidence type="ECO:0000313" key="3">
    <source>
        <dbReference type="Proteomes" id="UP000886833"/>
    </source>
</evidence>
<dbReference type="InterPro" id="IPR032874">
    <property type="entry name" value="DDE_dom"/>
</dbReference>
<accession>A0A9D1G9R7</accession>
<dbReference type="SUPFAM" id="SSF53098">
    <property type="entry name" value="Ribonuclease H-like"/>
    <property type="match status" value="1"/>
</dbReference>
<gene>
    <name evidence="2" type="ORF">IAB59_01755</name>
</gene>
<dbReference type="InterPro" id="IPR001584">
    <property type="entry name" value="Integrase_cat-core"/>
</dbReference>